<accession>A0A4Y2IHH5</accession>
<evidence type="ECO:0000313" key="1">
    <source>
        <dbReference type="EMBL" id="GBM77094.1"/>
    </source>
</evidence>
<evidence type="ECO:0000313" key="2">
    <source>
        <dbReference type="Proteomes" id="UP000499080"/>
    </source>
</evidence>
<dbReference type="EMBL" id="BGPR01106664">
    <property type="protein sequence ID" value="GBM77094.1"/>
    <property type="molecule type" value="Genomic_DNA"/>
</dbReference>
<feature type="non-terminal residue" evidence="1">
    <location>
        <position position="104"/>
    </location>
</feature>
<name>A0A4Y2IHH5_ARAVE</name>
<reference evidence="1 2" key="1">
    <citation type="journal article" date="2019" name="Sci. Rep.">
        <title>Orb-weaving spider Araneus ventricosus genome elucidates the spidroin gene catalogue.</title>
        <authorList>
            <person name="Kono N."/>
            <person name="Nakamura H."/>
            <person name="Ohtoshi R."/>
            <person name="Moran D.A.P."/>
            <person name="Shinohara A."/>
            <person name="Yoshida Y."/>
            <person name="Fujiwara M."/>
            <person name="Mori M."/>
            <person name="Tomita M."/>
            <person name="Arakawa K."/>
        </authorList>
    </citation>
    <scope>NUCLEOTIDE SEQUENCE [LARGE SCALE GENOMIC DNA]</scope>
</reference>
<dbReference type="Proteomes" id="UP000499080">
    <property type="component" value="Unassembled WGS sequence"/>
</dbReference>
<protein>
    <submittedName>
        <fullName evidence="1">Uncharacterized protein</fullName>
    </submittedName>
</protein>
<keyword evidence="2" id="KW-1185">Reference proteome</keyword>
<proteinExistence type="predicted"/>
<gene>
    <name evidence="1" type="ORF">AVEN_268521_1</name>
</gene>
<dbReference type="AlphaFoldDB" id="A0A4Y2IHH5"/>
<comment type="caution">
    <text evidence="1">The sequence shown here is derived from an EMBL/GenBank/DDBJ whole genome shotgun (WGS) entry which is preliminary data.</text>
</comment>
<sequence>MDVMTQAVGIVNFIKVIKTPMVSSHPLLMMPCEADEAMHCREPLSDDNKTQQPYPSDVLSVPTQTCPEALVVDIVFQVATEEPYTMHVLTLVFGLKFTLWYPLT</sequence>
<organism evidence="1 2">
    <name type="scientific">Araneus ventricosus</name>
    <name type="common">Orbweaver spider</name>
    <name type="synonym">Epeira ventricosa</name>
    <dbReference type="NCBI Taxonomy" id="182803"/>
    <lineage>
        <taxon>Eukaryota</taxon>
        <taxon>Metazoa</taxon>
        <taxon>Ecdysozoa</taxon>
        <taxon>Arthropoda</taxon>
        <taxon>Chelicerata</taxon>
        <taxon>Arachnida</taxon>
        <taxon>Araneae</taxon>
        <taxon>Araneomorphae</taxon>
        <taxon>Entelegynae</taxon>
        <taxon>Araneoidea</taxon>
        <taxon>Araneidae</taxon>
        <taxon>Araneus</taxon>
    </lineage>
</organism>